<name>A0A9D2UGX4_9BACT</name>
<dbReference type="AlphaFoldDB" id="A0A9D2UGX4"/>
<protein>
    <submittedName>
        <fullName evidence="2">Uncharacterized protein</fullName>
    </submittedName>
</protein>
<keyword evidence="1" id="KW-0732">Signal</keyword>
<evidence type="ECO:0000313" key="2">
    <source>
        <dbReference type="EMBL" id="HJD52230.1"/>
    </source>
</evidence>
<dbReference type="Proteomes" id="UP000787625">
    <property type="component" value="Unassembled WGS sequence"/>
</dbReference>
<feature type="signal peptide" evidence="1">
    <location>
        <begin position="1"/>
        <end position="22"/>
    </location>
</feature>
<evidence type="ECO:0000256" key="1">
    <source>
        <dbReference type="SAM" id="SignalP"/>
    </source>
</evidence>
<proteinExistence type="predicted"/>
<reference evidence="2" key="1">
    <citation type="journal article" date="2021" name="PeerJ">
        <title>Extensive microbial diversity within the chicken gut microbiome revealed by metagenomics and culture.</title>
        <authorList>
            <person name="Gilroy R."/>
            <person name="Ravi A."/>
            <person name="Getino M."/>
            <person name="Pursley I."/>
            <person name="Horton D.L."/>
            <person name="Alikhan N.F."/>
            <person name="Baker D."/>
            <person name="Gharbi K."/>
            <person name="Hall N."/>
            <person name="Watson M."/>
            <person name="Adriaenssens E.M."/>
            <person name="Foster-Nyarko E."/>
            <person name="Jarju S."/>
            <person name="Secka A."/>
            <person name="Antonio M."/>
            <person name="Oren A."/>
            <person name="Chaudhuri R.R."/>
            <person name="La Ragione R."/>
            <person name="Hildebrand F."/>
            <person name="Pallen M.J."/>
        </authorList>
    </citation>
    <scope>NUCLEOTIDE SEQUENCE</scope>
    <source>
        <strain evidence="2">MalCec1-1739</strain>
    </source>
</reference>
<feature type="chain" id="PRO_5038810991" evidence="1">
    <location>
        <begin position="23"/>
        <end position="284"/>
    </location>
</feature>
<dbReference type="Gene3D" id="2.40.160.170">
    <property type="match status" value="1"/>
</dbReference>
<accession>A0A9D2UGX4</accession>
<evidence type="ECO:0000313" key="3">
    <source>
        <dbReference type="Proteomes" id="UP000787625"/>
    </source>
</evidence>
<reference evidence="2" key="2">
    <citation type="submission" date="2021-04" db="EMBL/GenBank/DDBJ databases">
        <authorList>
            <person name="Gilroy R."/>
        </authorList>
    </citation>
    <scope>NUCLEOTIDE SEQUENCE</scope>
    <source>
        <strain evidence="2">MalCec1-1739</strain>
    </source>
</reference>
<organism evidence="2 3">
    <name type="scientific">Candidatus Avibacteroides avistercoris</name>
    <dbReference type="NCBI Taxonomy" id="2840690"/>
    <lineage>
        <taxon>Bacteria</taxon>
        <taxon>Pseudomonadati</taxon>
        <taxon>Bacteroidota</taxon>
        <taxon>Bacteroidia</taxon>
        <taxon>Bacteroidales</taxon>
        <taxon>Bacteroidaceae</taxon>
        <taxon>Bacteroidaceae incertae sedis</taxon>
        <taxon>Candidatus Avibacteroides</taxon>
    </lineage>
</organism>
<gene>
    <name evidence="2" type="ORF">IAA93_00660</name>
</gene>
<comment type="caution">
    <text evidence="2">The sequence shown here is derived from an EMBL/GenBank/DDBJ whole genome shotgun (WGS) entry which is preliminary data.</text>
</comment>
<dbReference type="EMBL" id="DWUP01000011">
    <property type="protein sequence ID" value="HJD52230.1"/>
    <property type="molecule type" value="Genomic_DNA"/>
</dbReference>
<sequence>MRSVILKVTVACVMACSSAALASRAQNVPVTPFGNLAVAFGAGVTGIGLEVATPLHRCLVLRTGLTVMPLNFNARFDIDYGDGDRSMDGLIASHPWLRDELRDRGLPVTSKDLPEDVDFTARFGLLRGKLLFDYYPFRRTTFHLTAGIYFNNGRLLSLRGSMPDQVTAVAGVIDGGVEEQYRTAINLSGHVISTDGDGRLDAEISAWRVNPYIGIGIGHAIPERRFGCQFDVGVMFHGKPAITSANASVMPVHGDGLESNGLVEALGNMTVYPVVSLKLIGRIF</sequence>